<dbReference type="AlphaFoldDB" id="A0A9J5Y580"/>
<name>A0A9J5Y580_SOLCO</name>
<protein>
    <submittedName>
        <fullName evidence="2">Uncharacterized protein</fullName>
    </submittedName>
</protein>
<evidence type="ECO:0000256" key="1">
    <source>
        <dbReference type="SAM" id="MobiDB-lite"/>
    </source>
</evidence>
<comment type="caution">
    <text evidence="2">The sequence shown here is derived from an EMBL/GenBank/DDBJ whole genome shotgun (WGS) entry which is preliminary data.</text>
</comment>
<sequence length="122" mass="13945">MGSWSKRNKKGGRKKEPQQVWANVQISIGSQFKALEGVDKEIIIEVEFKEAPDLFEEAENGMQHRVEREEVDAINNNIQQISKAGDLSQRHTNSLKEKRGQPNIPLQVKTRSSKERTTCNDQ</sequence>
<organism evidence="2 3">
    <name type="scientific">Solanum commersonii</name>
    <name type="common">Commerson's wild potato</name>
    <name type="synonym">Commerson's nightshade</name>
    <dbReference type="NCBI Taxonomy" id="4109"/>
    <lineage>
        <taxon>Eukaryota</taxon>
        <taxon>Viridiplantae</taxon>
        <taxon>Streptophyta</taxon>
        <taxon>Embryophyta</taxon>
        <taxon>Tracheophyta</taxon>
        <taxon>Spermatophyta</taxon>
        <taxon>Magnoliopsida</taxon>
        <taxon>eudicotyledons</taxon>
        <taxon>Gunneridae</taxon>
        <taxon>Pentapetalae</taxon>
        <taxon>asterids</taxon>
        <taxon>lamiids</taxon>
        <taxon>Solanales</taxon>
        <taxon>Solanaceae</taxon>
        <taxon>Solanoideae</taxon>
        <taxon>Solaneae</taxon>
        <taxon>Solanum</taxon>
    </lineage>
</organism>
<proteinExistence type="predicted"/>
<dbReference type="Proteomes" id="UP000824120">
    <property type="component" value="Chromosome 7"/>
</dbReference>
<evidence type="ECO:0000313" key="3">
    <source>
        <dbReference type="Proteomes" id="UP000824120"/>
    </source>
</evidence>
<dbReference type="EMBL" id="JACXVP010000007">
    <property type="protein sequence ID" value="KAG5595537.1"/>
    <property type="molecule type" value="Genomic_DNA"/>
</dbReference>
<feature type="region of interest" description="Disordered" evidence="1">
    <location>
        <begin position="81"/>
        <end position="122"/>
    </location>
</feature>
<keyword evidence="3" id="KW-1185">Reference proteome</keyword>
<reference evidence="2 3" key="1">
    <citation type="submission" date="2020-09" db="EMBL/GenBank/DDBJ databases">
        <title>De no assembly of potato wild relative species, Solanum commersonii.</title>
        <authorList>
            <person name="Cho K."/>
        </authorList>
    </citation>
    <scope>NUCLEOTIDE SEQUENCE [LARGE SCALE GENOMIC DNA]</scope>
    <source>
        <strain evidence="2">LZ3.2</strain>
        <tissue evidence="2">Leaf</tissue>
    </source>
</reference>
<gene>
    <name evidence="2" type="ORF">H5410_036769</name>
</gene>
<accession>A0A9J5Y580</accession>
<evidence type="ECO:0000313" key="2">
    <source>
        <dbReference type="EMBL" id="KAG5595537.1"/>
    </source>
</evidence>
<feature type="compositionally biased region" description="Basic and acidic residues" evidence="1">
    <location>
        <begin position="112"/>
        <end position="122"/>
    </location>
</feature>